<feature type="compositionally biased region" description="Gly residues" evidence="2">
    <location>
        <begin position="420"/>
        <end position="437"/>
    </location>
</feature>
<feature type="region of interest" description="Disordered" evidence="2">
    <location>
        <begin position="307"/>
        <end position="518"/>
    </location>
</feature>
<feature type="compositionally biased region" description="Low complexity" evidence="2">
    <location>
        <begin position="482"/>
        <end position="495"/>
    </location>
</feature>
<feature type="compositionally biased region" description="Gly residues" evidence="2">
    <location>
        <begin position="364"/>
        <end position="375"/>
    </location>
</feature>
<dbReference type="GeneID" id="66056537"/>
<feature type="compositionally biased region" description="Gly residues" evidence="2">
    <location>
        <begin position="564"/>
        <end position="591"/>
    </location>
</feature>
<accession>A0A2K3CT63</accession>
<evidence type="ECO:0000256" key="1">
    <source>
        <dbReference type="SAM" id="Coils"/>
    </source>
</evidence>
<organism evidence="3 4">
    <name type="scientific">Chlamydomonas reinhardtii</name>
    <name type="common">Chlamydomonas smithii</name>
    <dbReference type="NCBI Taxonomy" id="3055"/>
    <lineage>
        <taxon>Eukaryota</taxon>
        <taxon>Viridiplantae</taxon>
        <taxon>Chlorophyta</taxon>
        <taxon>core chlorophytes</taxon>
        <taxon>Chlorophyceae</taxon>
        <taxon>CS clade</taxon>
        <taxon>Chlamydomonadales</taxon>
        <taxon>Chlamydomonadaceae</taxon>
        <taxon>Chlamydomonas</taxon>
    </lineage>
</organism>
<dbReference type="EMBL" id="CM008977">
    <property type="protein sequence ID" value="PNW71475.1"/>
    <property type="molecule type" value="Genomic_DNA"/>
</dbReference>
<name>A0A2K3CT63_CHLRE</name>
<dbReference type="AlphaFoldDB" id="A0A2K3CT63"/>
<evidence type="ECO:0000313" key="4">
    <source>
        <dbReference type="Proteomes" id="UP000006906"/>
    </source>
</evidence>
<feature type="compositionally biased region" description="Basic and acidic residues" evidence="2">
    <location>
        <begin position="471"/>
        <end position="480"/>
    </location>
</feature>
<feature type="coiled-coil region" evidence="1">
    <location>
        <begin position="268"/>
        <end position="302"/>
    </location>
</feature>
<dbReference type="KEGG" id="cre:CHLRE_16g655850v5"/>
<dbReference type="RefSeq" id="XP_042915534.1">
    <property type="nucleotide sequence ID" value="XM_043070892.1"/>
</dbReference>
<keyword evidence="1" id="KW-0175">Coiled coil</keyword>
<evidence type="ECO:0000256" key="2">
    <source>
        <dbReference type="SAM" id="MobiDB-lite"/>
    </source>
</evidence>
<dbReference type="Gramene" id="PNW71475">
    <property type="protein sequence ID" value="PNW71475"/>
    <property type="gene ID" value="CHLRE_16g655850v5"/>
</dbReference>
<feature type="compositionally biased region" description="Low complexity" evidence="2">
    <location>
        <begin position="403"/>
        <end position="415"/>
    </location>
</feature>
<keyword evidence="4" id="KW-1185">Reference proteome</keyword>
<dbReference type="OrthoDB" id="550480at2759"/>
<reference evidence="3 4" key="1">
    <citation type="journal article" date="2007" name="Science">
        <title>The Chlamydomonas genome reveals the evolution of key animal and plant functions.</title>
        <authorList>
            <person name="Merchant S.S."/>
            <person name="Prochnik S.E."/>
            <person name="Vallon O."/>
            <person name="Harris E.H."/>
            <person name="Karpowicz S.J."/>
            <person name="Witman G.B."/>
            <person name="Terry A."/>
            <person name="Salamov A."/>
            <person name="Fritz-Laylin L.K."/>
            <person name="Marechal-Drouard L."/>
            <person name="Marshall W.F."/>
            <person name="Qu L.H."/>
            <person name="Nelson D.R."/>
            <person name="Sanderfoot A.A."/>
            <person name="Spalding M.H."/>
            <person name="Kapitonov V.V."/>
            <person name="Ren Q."/>
            <person name="Ferris P."/>
            <person name="Lindquist E."/>
            <person name="Shapiro H."/>
            <person name="Lucas S.M."/>
            <person name="Grimwood J."/>
            <person name="Schmutz J."/>
            <person name="Cardol P."/>
            <person name="Cerutti H."/>
            <person name="Chanfreau G."/>
            <person name="Chen C.L."/>
            <person name="Cognat V."/>
            <person name="Croft M.T."/>
            <person name="Dent R."/>
            <person name="Dutcher S."/>
            <person name="Fernandez E."/>
            <person name="Fukuzawa H."/>
            <person name="Gonzalez-Ballester D."/>
            <person name="Gonzalez-Halphen D."/>
            <person name="Hallmann A."/>
            <person name="Hanikenne M."/>
            <person name="Hippler M."/>
            <person name="Inwood W."/>
            <person name="Jabbari K."/>
            <person name="Kalanon M."/>
            <person name="Kuras R."/>
            <person name="Lefebvre P.A."/>
            <person name="Lemaire S.D."/>
            <person name="Lobanov A.V."/>
            <person name="Lohr M."/>
            <person name="Manuell A."/>
            <person name="Meier I."/>
            <person name="Mets L."/>
            <person name="Mittag M."/>
            <person name="Mittelmeier T."/>
            <person name="Moroney J.V."/>
            <person name="Moseley J."/>
            <person name="Napoli C."/>
            <person name="Nedelcu A.M."/>
            <person name="Niyogi K."/>
            <person name="Novoselov S.V."/>
            <person name="Paulsen I.T."/>
            <person name="Pazour G."/>
            <person name="Purton S."/>
            <person name="Ral J.P."/>
            <person name="Riano-Pachon D.M."/>
            <person name="Riekhof W."/>
            <person name="Rymarquis L."/>
            <person name="Schroda M."/>
            <person name="Stern D."/>
            <person name="Umen J."/>
            <person name="Willows R."/>
            <person name="Wilson N."/>
            <person name="Zimmer S.L."/>
            <person name="Allmer J."/>
            <person name="Balk J."/>
            <person name="Bisova K."/>
            <person name="Chen C.J."/>
            <person name="Elias M."/>
            <person name="Gendler K."/>
            <person name="Hauser C."/>
            <person name="Lamb M.R."/>
            <person name="Ledford H."/>
            <person name="Long J.C."/>
            <person name="Minagawa J."/>
            <person name="Page M.D."/>
            <person name="Pan J."/>
            <person name="Pootakham W."/>
            <person name="Roje S."/>
            <person name="Rose A."/>
            <person name="Stahlberg E."/>
            <person name="Terauchi A.M."/>
            <person name="Yang P."/>
            <person name="Ball S."/>
            <person name="Bowler C."/>
            <person name="Dieckmann C.L."/>
            <person name="Gladyshev V.N."/>
            <person name="Green P."/>
            <person name="Jorgensen R."/>
            <person name="Mayfield S."/>
            <person name="Mueller-Roeber B."/>
            <person name="Rajamani S."/>
            <person name="Sayre R.T."/>
            <person name="Brokstein P."/>
            <person name="Dubchak I."/>
            <person name="Goodstein D."/>
            <person name="Hornick L."/>
            <person name="Huang Y.W."/>
            <person name="Jhaveri J."/>
            <person name="Luo Y."/>
            <person name="Martinez D."/>
            <person name="Ngau W.C."/>
            <person name="Otillar B."/>
            <person name="Poliakov A."/>
            <person name="Porter A."/>
            <person name="Szajkowski L."/>
            <person name="Werner G."/>
            <person name="Zhou K."/>
            <person name="Grigoriev I.V."/>
            <person name="Rokhsar D.S."/>
            <person name="Grossman A.R."/>
        </authorList>
    </citation>
    <scope>NUCLEOTIDE SEQUENCE [LARGE SCALE GENOMIC DNA]</scope>
    <source>
        <strain evidence="4">CC-503</strain>
    </source>
</reference>
<dbReference type="Proteomes" id="UP000006906">
    <property type="component" value="Chromosome 16"/>
</dbReference>
<gene>
    <name evidence="3" type="ORF">CHLRE_16g655850v5</name>
</gene>
<feature type="region of interest" description="Disordered" evidence="2">
    <location>
        <begin position="543"/>
        <end position="624"/>
    </location>
</feature>
<feature type="compositionally biased region" description="Pro residues" evidence="2">
    <location>
        <begin position="320"/>
        <end position="331"/>
    </location>
</feature>
<feature type="compositionally biased region" description="Low complexity" evidence="2">
    <location>
        <begin position="438"/>
        <end position="447"/>
    </location>
</feature>
<feature type="compositionally biased region" description="Low complexity" evidence="2">
    <location>
        <begin position="332"/>
        <end position="363"/>
    </location>
</feature>
<proteinExistence type="predicted"/>
<sequence>MTCANEVKFWGYCKDLWRDDPGLDTQPQQLQGKGAAAGPVGQAAGRNCTCKQYDDRAMNATSVQGFIRRTDADGKPSLHPVMLYVTSRAVKAEDEVLLHWDKKGEFFRAITEAASGYQFHLGVLRLAAYAERGWVREARLRRELEQEVQRLTAHIDFLDQAGRKAQRSAAGDGVKVEASSGAVGPVAGAAAAGAGIAATRLAASPSPSAGCGGTAAVSAAAAAAQLSGCVPELQEEVLRLRQELAGCKAVQHSESGARLKLGGLQAELVALQMDNQRKQHQIEYLERQLVQARSDLNLLRVEVAGARGKPTTSQQQISASPPPQAQQPQQPPSLAAQKQPRQGQAGPPERQAQQAAGGADRAAGAGGRGGGGRGGGRGRKPAASQPLLLKRTSSNGAAGGGRQTKTARAAATWTRRGTELPGGGGDGGSDGGRGVVGGSDVAAAAGTGAVGGSGGGREDGGATAGVLSPFQRDRAPREEPNGAGDHAADTAAADAAGGGDFVYDDHDQYGGEYDGGYDDGYDGRYDAHGAAFVAGLAAEPEADIDEYGTYPRHNSYEEQEQNGNGHGHGEAGSGGGGGGVAAAAAGPGGEVTGEEAEGLGGGVAVQRKRARSSGASYIDLCSED</sequence>
<protein>
    <submittedName>
        <fullName evidence="3">Uncharacterized protein</fullName>
    </submittedName>
</protein>
<evidence type="ECO:0000313" key="3">
    <source>
        <dbReference type="EMBL" id="PNW71475.1"/>
    </source>
</evidence>
<dbReference type="InParanoid" id="A0A2K3CT63"/>